<dbReference type="EMBL" id="JAGIKT010000113">
    <property type="protein sequence ID" value="MBP0116041.1"/>
    <property type="molecule type" value="Genomic_DNA"/>
</dbReference>
<feature type="region of interest" description="Disordered" evidence="1">
    <location>
        <begin position="44"/>
        <end position="63"/>
    </location>
</feature>
<evidence type="ECO:0000256" key="1">
    <source>
        <dbReference type="SAM" id="MobiDB-lite"/>
    </source>
</evidence>
<organism evidence="2 3">
    <name type="scientific">Bradyrhizobium vignae</name>
    <dbReference type="NCBI Taxonomy" id="1549949"/>
    <lineage>
        <taxon>Bacteria</taxon>
        <taxon>Pseudomonadati</taxon>
        <taxon>Pseudomonadota</taxon>
        <taxon>Alphaproteobacteria</taxon>
        <taxon>Hyphomicrobiales</taxon>
        <taxon>Nitrobacteraceae</taxon>
        <taxon>Bradyrhizobium</taxon>
    </lineage>
</organism>
<protein>
    <recommendedName>
        <fullName evidence="4">Transposase</fullName>
    </recommendedName>
</protein>
<accession>A0ABS4A6Z2</accession>
<gene>
    <name evidence="2" type="ORF">JWS04_34260</name>
</gene>
<keyword evidence="3" id="KW-1185">Reference proteome</keyword>
<dbReference type="Proteomes" id="UP000669317">
    <property type="component" value="Unassembled WGS sequence"/>
</dbReference>
<reference evidence="2 3" key="1">
    <citation type="submission" date="2021-03" db="EMBL/GenBank/DDBJ databases">
        <title>Genome Sequence of Bradyrhizobium vignae strain ISRA400.</title>
        <authorList>
            <person name="Tisa L.S."/>
            <person name="Svistoonoff S."/>
            <person name="Hocher V."/>
            <person name="Fall S."/>
            <person name="Zaiya A."/>
            <person name="Naing D."/>
            <person name="Niang N."/>
            <person name="Diouf A."/>
            <person name="Dasylva M.C."/>
            <person name="Toure O."/>
            <person name="Gueye M."/>
            <person name="Gully D."/>
            <person name="Tisseyre P."/>
            <person name="Simpson S."/>
            <person name="Morris K."/>
            <person name="Thomas W.K."/>
        </authorList>
    </citation>
    <scope>NUCLEOTIDE SEQUENCE [LARGE SCALE GENOMIC DNA]</scope>
    <source>
        <strain evidence="2 3">ISRA400</strain>
    </source>
</reference>
<evidence type="ECO:0000313" key="3">
    <source>
        <dbReference type="Proteomes" id="UP000669317"/>
    </source>
</evidence>
<name>A0ABS4A6Z2_9BRAD</name>
<sequence>MDWRYQFLERDFYFADPRRFGGSPLERECDTRIRRLSVSQGFITNGPAHSRKSGPYCQPPTVVDLAPRANGRASLRTKLRSG</sequence>
<evidence type="ECO:0000313" key="2">
    <source>
        <dbReference type="EMBL" id="MBP0116041.1"/>
    </source>
</evidence>
<comment type="caution">
    <text evidence="2">The sequence shown here is derived from an EMBL/GenBank/DDBJ whole genome shotgun (WGS) entry which is preliminary data.</text>
</comment>
<evidence type="ECO:0008006" key="4">
    <source>
        <dbReference type="Google" id="ProtNLM"/>
    </source>
</evidence>
<proteinExistence type="predicted"/>